<dbReference type="Pfam" id="PF13183">
    <property type="entry name" value="Fer4_8"/>
    <property type="match status" value="1"/>
</dbReference>
<dbReference type="PANTHER" id="PTHR11921">
    <property type="entry name" value="SUCCINATE DEHYDROGENASE IRON-SULFUR PROTEIN"/>
    <property type="match status" value="1"/>
</dbReference>
<dbReference type="InterPro" id="IPR006058">
    <property type="entry name" value="2Fe2S_fd_BS"/>
</dbReference>
<feature type="domain" description="4Fe-4S ferredoxin-type" evidence="13">
    <location>
        <begin position="177"/>
        <end position="206"/>
    </location>
</feature>
<dbReference type="RefSeq" id="WP_129086043.1">
    <property type="nucleotide sequence ID" value="NZ_CP053836.1"/>
</dbReference>
<dbReference type="InterPro" id="IPR004489">
    <property type="entry name" value="Succ_DH/fum_Rdtase_Fe-S"/>
</dbReference>
<keyword evidence="8 11" id="KW-0408">Iron</keyword>
<dbReference type="GO" id="GO:0051538">
    <property type="term" value="F:3 iron, 4 sulfur cluster binding"/>
    <property type="evidence" value="ECO:0007669"/>
    <property type="project" value="UniProtKB-KW"/>
</dbReference>
<gene>
    <name evidence="14" type="ORF">CRV07_01370</name>
</gene>
<evidence type="ECO:0000256" key="11">
    <source>
        <dbReference type="RuleBase" id="RU361237"/>
    </source>
</evidence>
<dbReference type="PROSITE" id="PS00197">
    <property type="entry name" value="2FE2S_FER_1"/>
    <property type="match status" value="1"/>
</dbReference>
<dbReference type="EMBL" id="PDKK01000001">
    <property type="protein sequence ID" value="RXK08479.1"/>
    <property type="molecule type" value="Genomic_DNA"/>
</dbReference>
<reference evidence="14 15" key="1">
    <citation type="submission" date="2017-10" db="EMBL/GenBank/DDBJ databases">
        <title>Genomics of the genus Arcobacter.</title>
        <authorList>
            <person name="Perez-Cataluna A."/>
            <person name="Figueras M.J."/>
        </authorList>
    </citation>
    <scope>NUCLEOTIDE SEQUENCE [LARGE SCALE GENOMIC DNA]</scope>
    <source>
        <strain evidence="14 15">CECT 8441</strain>
    </source>
</reference>
<evidence type="ECO:0000256" key="8">
    <source>
        <dbReference type="ARBA" id="ARBA00023004"/>
    </source>
</evidence>
<comment type="cofactor">
    <cofactor evidence="11">
        <name>[3Fe-4S] cluster</name>
        <dbReference type="ChEBI" id="CHEBI:21137"/>
    </cofactor>
    <text evidence="11">Binds 1 [3Fe-4S] cluster.</text>
</comment>
<dbReference type="InterPro" id="IPR017900">
    <property type="entry name" value="4Fe4S_Fe_S_CS"/>
</dbReference>
<name>A0A4Q1APE7_9BACT</name>
<evidence type="ECO:0000259" key="13">
    <source>
        <dbReference type="PROSITE" id="PS51379"/>
    </source>
</evidence>
<evidence type="ECO:0000313" key="14">
    <source>
        <dbReference type="EMBL" id="RXK08479.1"/>
    </source>
</evidence>
<dbReference type="InterPro" id="IPR012675">
    <property type="entry name" value="Beta-grasp_dom_sf"/>
</dbReference>
<accession>A0A4Q1APE7</accession>
<keyword evidence="5 11" id="KW-0001">2Fe-2S</keyword>
<dbReference type="OrthoDB" id="9804391at2"/>
<comment type="pathway">
    <text evidence="1">Carbohydrate metabolism; tricarboxylic acid cycle; fumarate from succinate (bacterial route): step 1/1.</text>
</comment>
<dbReference type="PANTHER" id="PTHR11921:SF29">
    <property type="entry name" value="SUCCINATE DEHYDROGENASE [UBIQUINONE] IRON-SULFUR SUBUNIT, MITOCHONDRIAL"/>
    <property type="match status" value="1"/>
</dbReference>
<dbReference type="PROSITE" id="PS51379">
    <property type="entry name" value="4FE4S_FER_2"/>
    <property type="match status" value="2"/>
</dbReference>
<keyword evidence="7" id="KW-0560">Oxidoreductase</keyword>
<keyword evidence="3 11" id="KW-0004">4Fe-4S</keyword>
<dbReference type="Gene3D" id="3.10.20.30">
    <property type="match status" value="1"/>
</dbReference>
<evidence type="ECO:0000259" key="12">
    <source>
        <dbReference type="PROSITE" id="PS51085"/>
    </source>
</evidence>
<comment type="caution">
    <text evidence="14">The sequence shown here is derived from an EMBL/GenBank/DDBJ whole genome shotgun (WGS) entry which is preliminary data.</text>
</comment>
<dbReference type="InterPro" id="IPR001041">
    <property type="entry name" value="2Fe-2S_ferredoxin-type"/>
</dbReference>
<keyword evidence="15" id="KW-1185">Reference proteome</keyword>
<dbReference type="Pfam" id="PF13085">
    <property type="entry name" value="Fer2_3"/>
    <property type="match status" value="1"/>
</dbReference>
<feature type="domain" description="2Fe-2S ferredoxin-type" evidence="12">
    <location>
        <begin position="1"/>
        <end position="86"/>
    </location>
</feature>
<dbReference type="SUPFAM" id="SSF46548">
    <property type="entry name" value="alpha-helical ferredoxin"/>
    <property type="match status" value="1"/>
</dbReference>
<protein>
    <recommendedName>
        <fullName evidence="11">Fumarate reductase iron-sulfur subunit</fullName>
        <ecNumber evidence="11">1.3.5.1</ecNumber>
    </recommendedName>
</protein>
<evidence type="ECO:0000256" key="5">
    <source>
        <dbReference type="ARBA" id="ARBA00022714"/>
    </source>
</evidence>
<sequence>MKIKIKRYNKEKNEQTTIEEYSVNHNETILNSLIEVKTKYDNSLGFRCGCKSGVCGSCAIRVNGVEKLACKTHLEDEDLIEPIKNTEVLKDLIVSLHHEESLLKIGHTFLNSNSLETITKEDEKKIDRQSNCILCQSCYSSCPVYEVNKEFLGPYTLTRALRYVNDKKESAPLEILKNIQTNGIWDCTLCGYCTIACPQFIDPKSDIMSLRMKSVQNGFEDKSLSAFNSSFDLGFNNDFGFNPNGF</sequence>
<evidence type="ECO:0000256" key="3">
    <source>
        <dbReference type="ARBA" id="ARBA00022485"/>
    </source>
</evidence>
<keyword evidence="6 11" id="KW-0479">Metal-binding</keyword>
<dbReference type="InterPro" id="IPR025192">
    <property type="entry name" value="Succ_DH/fum_Rdtase_N"/>
</dbReference>
<evidence type="ECO:0000256" key="1">
    <source>
        <dbReference type="ARBA" id="ARBA00004894"/>
    </source>
</evidence>
<dbReference type="GO" id="GO:0022904">
    <property type="term" value="P:respiratory electron transport chain"/>
    <property type="evidence" value="ECO:0007669"/>
    <property type="project" value="TreeGrafter"/>
</dbReference>
<organism evidence="14 15">
    <name type="scientific">Halarcobacter ebronensis</name>
    <dbReference type="NCBI Taxonomy" id="1462615"/>
    <lineage>
        <taxon>Bacteria</taxon>
        <taxon>Pseudomonadati</taxon>
        <taxon>Campylobacterota</taxon>
        <taxon>Epsilonproteobacteria</taxon>
        <taxon>Campylobacterales</taxon>
        <taxon>Arcobacteraceae</taxon>
        <taxon>Halarcobacter</taxon>
    </lineage>
</organism>
<dbReference type="GO" id="GO:0009055">
    <property type="term" value="F:electron transfer activity"/>
    <property type="evidence" value="ECO:0007669"/>
    <property type="project" value="InterPro"/>
</dbReference>
<comment type="catalytic activity">
    <reaction evidence="11">
        <text>a menaquinone + succinate = a menaquinol + fumarate</text>
        <dbReference type="Rhea" id="RHEA:27834"/>
        <dbReference type="Rhea" id="RHEA-COMP:9537"/>
        <dbReference type="Rhea" id="RHEA-COMP:9539"/>
        <dbReference type="ChEBI" id="CHEBI:16374"/>
        <dbReference type="ChEBI" id="CHEBI:18151"/>
        <dbReference type="ChEBI" id="CHEBI:29806"/>
        <dbReference type="ChEBI" id="CHEBI:30031"/>
        <dbReference type="EC" id="1.3.5.1"/>
    </reaction>
</comment>
<dbReference type="CDD" id="cd00207">
    <property type="entry name" value="fer2"/>
    <property type="match status" value="1"/>
</dbReference>
<dbReference type="NCBIfam" id="TIGR00384">
    <property type="entry name" value="dhsB"/>
    <property type="match status" value="1"/>
</dbReference>
<dbReference type="InterPro" id="IPR036010">
    <property type="entry name" value="2Fe-2S_ferredoxin-like_sf"/>
</dbReference>
<dbReference type="AlphaFoldDB" id="A0A4Q1APE7"/>
<keyword evidence="10 11" id="KW-0003">3Fe-4S</keyword>
<dbReference type="InterPro" id="IPR017896">
    <property type="entry name" value="4Fe4S_Fe-S-bd"/>
</dbReference>
<dbReference type="GO" id="GO:0008177">
    <property type="term" value="F:succinate dehydrogenase (quinone) activity"/>
    <property type="evidence" value="ECO:0007669"/>
    <property type="project" value="UniProtKB-EC"/>
</dbReference>
<comment type="cofactor">
    <cofactor evidence="11">
        <name>[2Fe-2S] cluster</name>
        <dbReference type="ChEBI" id="CHEBI:190135"/>
    </cofactor>
    <text evidence="11">Binds 1 [2Fe-2S] cluster.</text>
</comment>
<evidence type="ECO:0000256" key="10">
    <source>
        <dbReference type="ARBA" id="ARBA00023291"/>
    </source>
</evidence>
<dbReference type="SUPFAM" id="SSF54292">
    <property type="entry name" value="2Fe-2S ferredoxin-like"/>
    <property type="match status" value="1"/>
</dbReference>
<dbReference type="EC" id="1.3.5.1" evidence="11"/>
<dbReference type="PROSITE" id="PS51085">
    <property type="entry name" value="2FE2S_FER_2"/>
    <property type="match status" value="1"/>
</dbReference>
<evidence type="ECO:0000256" key="6">
    <source>
        <dbReference type="ARBA" id="ARBA00022723"/>
    </source>
</evidence>
<feature type="domain" description="4Fe-4S ferredoxin-type" evidence="13">
    <location>
        <begin position="122"/>
        <end position="150"/>
    </location>
</feature>
<dbReference type="InterPro" id="IPR009051">
    <property type="entry name" value="Helical_ferredxn"/>
</dbReference>
<proteinExistence type="inferred from homology"/>
<dbReference type="GO" id="GO:0051537">
    <property type="term" value="F:2 iron, 2 sulfur cluster binding"/>
    <property type="evidence" value="ECO:0007669"/>
    <property type="project" value="UniProtKB-KW"/>
</dbReference>
<evidence type="ECO:0000256" key="9">
    <source>
        <dbReference type="ARBA" id="ARBA00023014"/>
    </source>
</evidence>
<dbReference type="Gene3D" id="1.10.1060.10">
    <property type="entry name" value="Alpha-helical ferredoxin"/>
    <property type="match status" value="1"/>
</dbReference>
<evidence type="ECO:0000313" key="15">
    <source>
        <dbReference type="Proteomes" id="UP000289758"/>
    </source>
</evidence>
<comment type="similarity">
    <text evidence="2 11">Belongs to the succinate dehydrogenase/fumarate reductase iron-sulfur protein family.</text>
</comment>
<dbReference type="GO" id="GO:0006099">
    <property type="term" value="P:tricarboxylic acid cycle"/>
    <property type="evidence" value="ECO:0007669"/>
    <property type="project" value="UniProtKB-KW"/>
</dbReference>
<evidence type="ECO:0000256" key="2">
    <source>
        <dbReference type="ARBA" id="ARBA00009433"/>
    </source>
</evidence>
<dbReference type="GO" id="GO:0046872">
    <property type="term" value="F:metal ion binding"/>
    <property type="evidence" value="ECO:0007669"/>
    <property type="project" value="UniProtKB-KW"/>
</dbReference>
<dbReference type="GO" id="GO:0051539">
    <property type="term" value="F:4 iron, 4 sulfur cluster binding"/>
    <property type="evidence" value="ECO:0007669"/>
    <property type="project" value="UniProtKB-KW"/>
</dbReference>
<dbReference type="PROSITE" id="PS00198">
    <property type="entry name" value="4FE4S_FER_1"/>
    <property type="match status" value="2"/>
</dbReference>
<dbReference type="Proteomes" id="UP000289758">
    <property type="component" value="Unassembled WGS sequence"/>
</dbReference>
<evidence type="ECO:0000256" key="7">
    <source>
        <dbReference type="ARBA" id="ARBA00023002"/>
    </source>
</evidence>
<keyword evidence="9 11" id="KW-0411">Iron-sulfur</keyword>
<keyword evidence="4" id="KW-0816">Tricarboxylic acid cycle</keyword>
<dbReference type="InterPro" id="IPR050573">
    <property type="entry name" value="SDH/FRD_Iron-Sulfur"/>
</dbReference>
<comment type="cofactor">
    <cofactor evidence="11">
        <name>[4Fe-4S] cluster</name>
        <dbReference type="ChEBI" id="CHEBI:49883"/>
    </cofactor>
    <text evidence="11">Binds 1 [4Fe-4S] cluster.</text>
</comment>
<evidence type="ECO:0000256" key="4">
    <source>
        <dbReference type="ARBA" id="ARBA00022532"/>
    </source>
</evidence>